<dbReference type="AlphaFoldDB" id="A0A059B2G5"/>
<reference evidence="2" key="1">
    <citation type="submission" date="2013-07" db="EMBL/GenBank/DDBJ databases">
        <title>The genome of Eucalyptus grandis.</title>
        <authorList>
            <person name="Schmutz J."/>
            <person name="Hayes R."/>
            <person name="Myburg A."/>
            <person name="Tuskan G."/>
            <person name="Grattapaglia D."/>
            <person name="Rokhsar D.S."/>
        </authorList>
    </citation>
    <scope>NUCLEOTIDE SEQUENCE</scope>
    <source>
        <tissue evidence="2">Leaf extractions</tissue>
    </source>
</reference>
<dbReference type="InterPro" id="IPR001810">
    <property type="entry name" value="F-box_dom"/>
</dbReference>
<evidence type="ECO:0000313" key="2">
    <source>
        <dbReference type="EMBL" id="KCW60224.1"/>
    </source>
</evidence>
<organism evidence="2">
    <name type="scientific">Eucalyptus grandis</name>
    <name type="common">Flooded gum</name>
    <dbReference type="NCBI Taxonomy" id="71139"/>
    <lineage>
        <taxon>Eukaryota</taxon>
        <taxon>Viridiplantae</taxon>
        <taxon>Streptophyta</taxon>
        <taxon>Embryophyta</taxon>
        <taxon>Tracheophyta</taxon>
        <taxon>Spermatophyta</taxon>
        <taxon>Magnoliopsida</taxon>
        <taxon>eudicotyledons</taxon>
        <taxon>Gunneridae</taxon>
        <taxon>Pentapetalae</taxon>
        <taxon>rosids</taxon>
        <taxon>malvids</taxon>
        <taxon>Myrtales</taxon>
        <taxon>Myrtaceae</taxon>
        <taxon>Myrtoideae</taxon>
        <taxon>Eucalypteae</taxon>
        <taxon>Eucalyptus</taxon>
    </lineage>
</organism>
<dbReference type="Gramene" id="KCW60224">
    <property type="protein sequence ID" value="KCW60224"/>
    <property type="gene ID" value="EUGRSUZ_H02936"/>
</dbReference>
<dbReference type="InterPro" id="IPR036047">
    <property type="entry name" value="F-box-like_dom_sf"/>
</dbReference>
<sequence length="256" mass="28981">MAESIHENAVVDILLRLPAKLLVRCKCVCKQWRSLISEPGFAKSHMQVLKAGDLIPSQRIISGGCYGSLKTVDYEALDSGGEGRMVVVPHVIKPLRESYIVGSCDGLSFCGFGYDSQSDDYKIVAVDVFSDGNWNVAIFSLRSGSWRRIEANLFIYHSTRYSTRYLMEAWITDEYGRGALWTKFFSVDRMANKPLAYTRSGKIIFQMDMKLTLFNPEDNSCKDYPMGSNCDTDYAIYLETFVSPYLRSEPSRIQSL</sequence>
<protein>
    <recommendedName>
        <fullName evidence="1">F-box domain-containing protein</fullName>
    </recommendedName>
</protein>
<dbReference type="CDD" id="cd22157">
    <property type="entry name" value="F-box_AtFBW1-like"/>
    <property type="match status" value="1"/>
</dbReference>
<proteinExistence type="predicted"/>
<dbReference type="SMART" id="SM00256">
    <property type="entry name" value="FBOX"/>
    <property type="match status" value="1"/>
</dbReference>
<dbReference type="PANTHER" id="PTHR31672">
    <property type="entry name" value="BNACNNG10540D PROTEIN"/>
    <property type="match status" value="1"/>
</dbReference>
<dbReference type="InterPro" id="IPR050796">
    <property type="entry name" value="SCF_F-box_component"/>
</dbReference>
<gene>
    <name evidence="2" type="ORF">EUGRSUZ_H02936</name>
</gene>
<dbReference type="Pfam" id="PF00646">
    <property type="entry name" value="F-box"/>
    <property type="match status" value="1"/>
</dbReference>
<dbReference type="EMBL" id="KK198760">
    <property type="protein sequence ID" value="KCW60224.1"/>
    <property type="molecule type" value="Genomic_DNA"/>
</dbReference>
<evidence type="ECO:0000259" key="1">
    <source>
        <dbReference type="SMART" id="SM00256"/>
    </source>
</evidence>
<dbReference type="InParanoid" id="A0A059B2G5"/>
<name>A0A059B2G5_EUCGR</name>
<dbReference type="PANTHER" id="PTHR31672:SF13">
    <property type="entry name" value="F-BOX PROTEIN CPR30-LIKE"/>
    <property type="match status" value="1"/>
</dbReference>
<dbReference type="Gene3D" id="1.20.1280.50">
    <property type="match status" value="1"/>
</dbReference>
<accession>A0A059B2G5</accession>
<dbReference type="SUPFAM" id="SSF81383">
    <property type="entry name" value="F-box domain"/>
    <property type="match status" value="1"/>
</dbReference>
<feature type="domain" description="F-box" evidence="1">
    <location>
        <begin position="5"/>
        <end position="45"/>
    </location>
</feature>